<accession>A0AAU9EE49</accession>
<dbReference type="InterPro" id="IPR007841">
    <property type="entry name" value="UPF0210"/>
</dbReference>
<dbReference type="EMBL" id="AP028679">
    <property type="protein sequence ID" value="BEQ14827.1"/>
    <property type="molecule type" value="Genomic_DNA"/>
</dbReference>
<dbReference type="RefSeq" id="WP_338606499.1">
    <property type="nucleotide sequence ID" value="NZ_AP028679.1"/>
</dbReference>
<comment type="subunit">
    <text evidence="1">Homodimer.</text>
</comment>
<evidence type="ECO:0000313" key="2">
    <source>
        <dbReference type="EMBL" id="BEQ14827.1"/>
    </source>
</evidence>
<dbReference type="AlphaFoldDB" id="A0AAU9EE49"/>
<comment type="similarity">
    <text evidence="1">Belongs to the UPF0210 family.</text>
</comment>
<reference evidence="3" key="1">
    <citation type="journal article" date="2023" name="Arch. Microbiol.">
        <title>Desulfoferula mesophilus gen. nov. sp. nov., a mesophilic sulfate-reducing bacterium isolated from a brackish lake sediment.</title>
        <authorList>
            <person name="Watanabe T."/>
            <person name="Yabe T."/>
            <person name="Tsuji J.M."/>
            <person name="Fukui M."/>
        </authorList>
    </citation>
    <scope>NUCLEOTIDE SEQUENCE [LARGE SCALE GENOMIC DNA]</scope>
    <source>
        <strain evidence="3">12FAK</strain>
    </source>
</reference>
<dbReference type="PANTHER" id="PTHR37560">
    <property type="entry name" value="UPF0210 PROTEIN SPR0218"/>
    <property type="match status" value="1"/>
</dbReference>
<organism evidence="2 3">
    <name type="scientific">Desulfoferula mesophila</name>
    <dbReference type="NCBI Taxonomy" id="3058419"/>
    <lineage>
        <taxon>Bacteria</taxon>
        <taxon>Pseudomonadati</taxon>
        <taxon>Thermodesulfobacteriota</taxon>
        <taxon>Desulfarculia</taxon>
        <taxon>Desulfarculales</taxon>
        <taxon>Desulfarculaceae</taxon>
        <taxon>Desulfoferula</taxon>
    </lineage>
</organism>
<sequence>MEFGVEEVFETAGMILFENFDIRAVTLGVNLKDLIDRDAGRLAEEANERLAGLGQSLVSEACALSESMGLPIINKRLSITPAAWLIEPCAQKDAPLLLAQGLDAAAIEGGVDFIGGFGALVQKGTTAADRRIMESLPEVLGSTQRLCGFLNLASTLAGMNMDAIARLGHILKDMAAAADNAVACAKFVAFCNAPEDNPFMAGAFHGGGEADAALNVGISGPGVVRAVVDKHPEADLTELSEIIRRTVFKITRGGELVGRELARRLGVAFGVVDISLAPTTAMGDSVGRILEGMGLERVGAPGTTAALALLIDAVKKGGAMASGRVGGLSGTFIPVSEDEAMIEAVETGALTLEKLEAMTAVCSVGLDMFAVPGDTSPGTLSAIIADELAIGMANDKTTGVRVIPAPGTKAGDSVEFGGLLGRAPVMPVNRFSGEAFVARGGHLPAPIRSLRN</sequence>
<dbReference type="HAMAP" id="MF_01221">
    <property type="entry name" value="UPF0210"/>
    <property type="match status" value="1"/>
</dbReference>
<evidence type="ECO:0000313" key="3">
    <source>
        <dbReference type="Proteomes" id="UP001366166"/>
    </source>
</evidence>
<dbReference type="PANTHER" id="PTHR37560:SF1">
    <property type="entry name" value="UPF0210 PROTEIN MJ1665"/>
    <property type="match status" value="1"/>
</dbReference>
<dbReference type="SUPFAM" id="SSF51998">
    <property type="entry name" value="PFL-like glycyl radical enzymes"/>
    <property type="match status" value="1"/>
</dbReference>
<dbReference type="Gene3D" id="3.20.70.20">
    <property type="match status" value="1"/>
</dbReference>
<protein>
    <recommendedName>
        <fullName evidence="1">UPF0210 protein FAK_18930</fullName>
    </recommendedName>
</protein>
<keyword evidence="3" id="KW-1185">Reference proteome</keyword>
<dbReference type="KEGG" id="dmp:FAK_18930"/>
<proteinExistence type="inferred from homology"/>
<dbReference type="Pfam" id="PF05167">
    <property type="entry name" value="DUF711"/>
    <property type="match status" value="1"/>
</dbReference>
<gene>
    <name evidence="2" type="ORF">FAK_18930</name>
</gene>
<dbReference type="Proteomes" id="UP001366166">
    <property type="component" value="Chromosome"/>
</dbReference>
<evidence type="ECO:0000256" key="1">
    <source>
        <dbReference type="HAMAP-Rule" id="MF_01221"/>
    </source>
</evidence>
<name>A0AAU9EE49_9BACT</name>
<dbReference type="NCBIfam" id="NF003700">
    <property type="entry name" value="PRK05313.1"/>
    <property type="match status" value="1"/>
</dbReference>